<gene>
    <name evidence="15" type="primary">SCPB_2</name>
    <name evidence="15" type="ORF">LSUE1_G007074</name>
</gene>
<protein>
    <recommendedName>
        <fullName evidence="14">Carboxypeptidase</fullName>
        <ecNumber evidence="14">3.4.16.-</ecNumber>
    </recommendedName>
</protein>
<dbReference type="PANTHER" id="PTHR11802">
    <property type="entry name" value="SERINE PROTEASE FAMILY S10 SERINE CARBOXYPEPTIDASE"/>
    <property type="match status" value="1"/>
</dbReference>
<keyword evidence="5" id="KW-0336">GPI-anchor</keyword>
<keyword evidence="5" id="KW-0472">Membrane</keyword>
<evidence type="ECO:0000313" key="15">
    <source>
        <dbReference type="EMBL" id="TVY68996.1"/>
    </source>
</evidence>
<dbReference type="GO" id="GO:0006508">
    <property type="term" value="P:proteolysis"/>
    <property type="evidence" value="ECO:0007669"/>
    <property type="project" value="UniProtKB-KW"/>
</dbReference>
<evidence type="ECO:0000256" key="1">
    <source>
        <dbReference type="ARBA" id="ARBA00001003"/>
    </source>
</evidence>
<dbReference type="EMBL" id="QGMK01001344">
    <property type="protein sequence ID" value="TVY68996.1"/>
    <property type="molecule type" value="Genomic_DNA"/>
</dbReference>
<accession>A0A8T9BZM4</accession>
<dbReference type="SUPFAM" id="SSF53474">
    <property type="entry name" value="alpha/beta-Hydrolases"/>
    <property type="match status" value="1"/>
</dbReference>
<dbReference type="GO" id="GO:0004185">
    <property type="term" value="F:serine-type carboxypeptidase activity"/>
    <property type="evidence" value="ECO:0007669"/>
    <property type="project" value="UniProtKB-UniRule"/>
</dbReference>
<dbReference type="PANTHER" id="PTHR11802:SF189">
    <property type="entry name" value="CARBOXYPEPTIDASE"/>
    <property type="match status" value="1"/>
</dbReference>
<dbReference type="GO" id="GO:0000324">
    <property type="term" value="C:fungal-type vacuole"/>
    <property type="evidence" value="ECO:0007669"/>
    <property type="project" value="TreeGrafter"/>
</dbReference>
<dbReference type="InterPro" id="IPR001563">
    <property type="entry name" value="Peptidase_S10"/>
</dbReference>
<name>A0A8T9BZM4_9HELO</name>
<evidence type="ECO:0000256" key="4">
    <source>
        <dbReference type="ARBA" id="ARBA00022475"/>
    </source>
</evidence>
<dbReference type="OrthoDB" id="443318at2759"/>
<reference evidence="15 16" key="1">
    <citation type="submission" date="2018-05" db="EMBL/GenBank/DDBJ databases">
        <title>Genome sequencing and assembly of the regulated plant pathogen Lachnellula willkommii and related sister species for the development of diagnostic species identification markers.</title>
        <authorList>
            <person name="Giroux E."/>
            <person name="Bilodeau G."/>
        </authorList>
    </citation>
    <scope>NUCLEOTIDE SEQUENCE [LARGE SCALE GENOMIC DNA]</scope>
    <source>
        <strain evidence="15 16">CBS 268.59</strain>
    </source>
</reference>
<evidence type="ECO:0000256" key="14">
    <source>
        <dbReference type="RuleBase" id="RU361156"/>
    </source>
</evidence>
<evidence type="ECO:0000256" key="6">
    <source>
        <dbReference type="ARBA" id="ARBA00022645"/>
    </source>
</evidence>
<comment type="similarity">
    <text evidence="3 14">Belongs to the peptidase S10 family.</text>
</comment>
<dbReference type="EC" id="3.4.16.-" evidence="14"/>
<evidence type="ECO:0000256" key="11">
    <source>
        <dbReference type="ARBA" id="ARBA00023180"/>
    </source>
</evidence>
<keyword evidence="6 14" id="KW-0121">Carboxypeptidase</keyword>
<comment type="catalytic activity">
    <reaction evidence="1">
        <text>Preferential release of a C-terminal arginine or lysine residue.</text>
        <dbReference type="EC" id="3.4.16.6"/>
    </reaction>
</comment>
<dbReference type="Proteomes" id="UP000469558">
    <property type="component" value="Unassembled WGS sequence"/>
</dbReference>
<evidence type="ECO:0000313" key="16">
    <source>
        <dbReference type="Proteomes" id="UP000469558"/>
    </source>
</evidence>
<evidence type="ECO:0000256" key="12">
    <source>
        <dbReference type="ARBA" id="ARBA00023288"/>
    </source>
</evidence>
<comment type="caution">
    <text evidence="15">The sequence shown here is derived from an EMBL/GenBank/DDBJ whole genome shotgun (WGS) entry which is preliminary data.</text>
</comment>
<dbReference type="Gene3D" id="3.40.50.1820">
    <property type="entry name" value="alpha/beta hydrolase"/>
    <property type="match status" value="1"/>
</dbReference>
<keyword evidence="10" id="KW-0843">Virulence</keyword>
<keyword evidence="11" id="KW-0325">Glycoprotein</keyword>
<evidence type="ECO:0000256" key="8">
    <source>
        <dbReference type="ARBA" id="ARBA00022729"/>
    </source>
</evidence>
<dbReference type="Pfam" id="PF00450">
    <property type="entry name" value="Peptidase_S10"/>
    <property type="match status" value="1"/>
</dbReference>
<evidence type="ECO:0000256" key="13">
    <source>
        <dbReference type="ARBA" id="ARBA00037356"/>
    </source>
</evidence>
<evidence type="ECO:0000256" key="5">
    <source>
        <dbReference type="ARBA" id="ARBA00022622"/>
    </source>
</evidence>
<dbReference type="AlphaFoldDB" id="A0A8T9BZM4"/>
<keyword evidence="8" id="KW-0732">Signal</keyword>
<evidence type="ECO:0000256" key="2">
    <source>
        <dbReference type="ARBA" id="ARBA00004609"/>
    </source>
</evidence>
<keyword evidence="7 14" id="KW-0645">Protease</keyword>
<dbReference type="GO" id="GO:0005886">
    <property type="term" value="C:plasma membrane"/>
    <property type="evidence" value="ECO:0007669"/>
    <property type="project" value="UniProtKB-SubCell"/>
</dbReference>
<feature type="non-terminal residue" evidence="15">
    <location>
        <position position="1"/>
    </location>
</feature>
<proteinExistence type="inferred from homology"/>
<dbReference type="InterPro" id="IPR029058">
    <property type="entry name" value="AB_hydrolase_fold"/>
</dbReference>
<dbReference type="PROSITE" id="PS00131">
    <property type="entry name" value="CARBOXYPEPT_SER_SER"/>
    <property type="match status" value="1"/>
</dbReference>
<keyword evidence="4" id="KW-1003">Cell membrane</keyword>
<organism evidence="15 16">
    <name type="scientific">Lachnellula suecica</name>
    <dbReference type="NCBI Taxonomy" id="602035"/>
    <lineage>
        <taxon>Eukaryota</taxon>
        <taxon>Fungi</taxon>
        <taxon>Dikarya</taxon>
        <taxon>Ascomycota</taxon>
        <taxon>Pezizomycotina</taxon>
        <taxon>Leotiomycetes</taxon>
        <taxon>Helotiales</taxon>
        <taxon>Lachnaceae</taxon>
        <taxon>Lachnellula</taxon>
    </lineage>
</organism>
<keyword evidence="9 14" id="KW-0378">Hydrolase</keyword>
<evidence type="ECO:0000256" key="9">
    <source>
        <dbReference type="ARBA" id="ARBA00022801"/>
    </source>
</evidence>
<dbReference type="InterPro" id="IPR018202">
    <property type="entry name" value="Ser_caboxypep_ser_AS"/>
</dbReference>
<evidence type="ECO:0000256" key="7">
    <source>
        <dbReference type="ARBA" id="ARBA00022670"/>
    </source>
</evidence>
<dbReference type="GO" id="GO:0098552">
    <property type="term" value="C:side of membrane"/>
    <property type="evidence" value="ECO:0007669"/>
    <property type="project" value="UniProtKB-KW"/>
</dbReference>
<comment type="subcellular location">
    <subcellularLocation>
        <location evidence="2">Cell membrane</location>
        <topology evidence="2">Lipid-anchor</topology>
        <topology evidence="2">GPI-anchor</topology>
    </subcellularLocation>
</comment>
<evidence type="ECO:0000256" key="10">
    <source>
        <dbReference type="ARBA" id="ARBA00023026"/>
    </source>
</evidence>
<sequence length="556" mass="60757">PRFGSIFPSTPEGITTIDSRFGENITISYKEAIQLCLRAAPQSRVDPKNAPLAIWLNGGPGASSTAQALGENGPCIVGDDSNSTTLNPWSWNNEQIFESCTLKVDFLTGLYIDQPVQVGFSNDTLANAPLMLYQNSTFFVETFPSLNSNATANSTGNAAPAIWSFLQAWLLDFPMYNSRRNELSIWAESYGGHWGPGAASYIEQQNNKISADELEGAAVITLDTVGIINGGIDFNITAASYPDMAYNNTYGFQAITEAEYQSAMTNFTTCTALVDECQKTSAMYDPQNYGNNASVNTACSTAYGYCALYVEYVFLNSGHDSFDIGHTTPDPTPTKYEIGFLNQPWVQQALGVPLNFTYQNMVVYNAVMAESDITRGGFLDMLGAFLDRGVQVVLMYGDRDYIGNWIAGERSSLAINSSLSSNFAEAGYANISTNATYDGGVVRQYGNLSFSRVFDAAHGVPYYQPETAYRIFNRAMPHVDIATGRHLDIGNYSTSGPSSSFQYKNIMPEDPKKVCYTLMVLTTCTAADIQRLASETAIVKDFVVVGYLDGNVTIYY</sequence>
<evidence type="ECO:0000256" key="3">
    <source>
        <dbReference type="ARBA" id="ARBA00009431"/>
    </source>
</evidence>
<keyword evidence="12" id="KW-0449">Lipoprotein</keyword>
<comment type="function">
    <text evidence="13">Extracellular serine carboxypeptidase that contributes to pathogenicity.</text>
</comment>
<keyword evidence="16" id="KW-1185">Reference proteome</keyword>